<name>A0ACC3B9B8_9EURO</name>
<dbReference type="Proteomes" id="UP001177260">
    <property type="component" value="Unassembled WGS sequence"/>
</dbReference>
<gene>
    <name evidence="1" type="ORF">N8T08_002316</name>
</gene>
<keyword evidence="2" id="KW-1185">Reference proteome</keyword>
<proteinExistence type="predicted"/>
<accession>A0ACC3B9B8</accession>
<dbReference type="EMBL" id="JAOPJF010000014">
    <property type="protein sequence ID" value="KAK1146988.1"/>
    <property type="molecule type" value="Genomic_DNA"/>
</dbReference>
<reference evidence="1 2" key="1">
    <citation type="journal article" date="2023" name="ACS Omega">
        <title>Identification of the Neoaspergillic Acid Biosynthesis Gene Cluster by Establishing an In Vitro CRISPR-Ribonucleoprotein Genetic System in Aspergillus melleus.</title>
        <authorList>
            <person name="Yuan B."/>
            <person name="Grau M.F."/>
            <person name="Murata R.M."/>
            <person name="Torok T."/>
            <person name="Venkateswaran K."/>
            <person name="Stajich J.E."/>
            <person name="Wang C.C.C."/>
        </authorList>
    </citation>
    <scope>NUCLEOTIDE SEQUENCE [LARGE SCALE GENOMIC DNA]</scope>
    <source>
        <strain evidence="1 2">IMV 1140</strain>
    </source>
</reference>
<organism evidence="1 2">
    <name type="scientific">Aspergillus melleus</name>
    <dbReference type="NCBI Taxonomy" id="138277"/>
    <lineage>
        <taxon>Eukaryota</taxon>
        <taxon>Fungi</taxon>
        <taxon>Dikarya</taxon>
        <taxon>Ascomycota</taxon>
        <taxon>Pezizomycotina</taxon>
        <taxon>Eurotiomycetes</taxon>
        <taxon>Eurotiomycetidae</taxon>
        <taxon>Eurotiales</taxon>
        <taxon>Aspergillaceae</taxon>
        <taxon>Aspergillus</taxon>
        <taxon>Aspergillus subgen. Circumdati</taxon>
    </lineage>
</organism>
<comment type="caution">
    <text evidence="1">The sequence shown here is derived from an EMBL/GenBank/DDBJ whole genome shotgun (WGS) entry which is preliminary data.</text>
</comment>
<protein>
    <submittedName>
        <fullName evidence="1">Uncharacterized protein</fullName>
    </submittedName>
</protein>
<sequence length="465" mass="50908">MDASKGLEVSPNVEAEKQEADYTEALNAQVQLDALKEVYGATWDSPDDRQNPYNWTLTRKVAIAMVVSCAQLAGLMSASMMAAALSQIAEDLGMSELATQVAFSVYLLGLGFGPFLVGALSEMYGRKPVWMACNVWYILWNSLCPVGDSPGLMMVGRFLAAIGGCVGIALTAPIMADMFHAQDRGKSLALATLVPFLGPALGPIIGGLAAQNLHWHWLFWILSIFDVAVLLLGTVVIHECYTPVLLLRKARTQAPNLQHHNADSLVAQLRKNLYRPLHLMIHRPIIQLLSLIYALDFGIYILMLSTYATLWMDRYGQSSTISSLNYIAIAVGTTLSAQLGGHLMDFIYRRMRDRAGPTSPPTPEFRVPYLIPSVVLIPVGLFWYGWSAETHAPWIVVDIGAAIFTWGSFMIGQGCLAYLLDEFTHTASASAAMRVLSYMLGFAFPIFAPQMYERLGAVGFVDVGG</sequence>
<evidence type="ECO:0000313" key="2">
    <source>
        <dbReference type="Proteomes" id="UP001177260"/>
    </source>
</evidence>
<evidence type="ECO:0000313" key="1">
    <source>
        <dbReference type="EMBL" id="KAK1146988.1"/>
    </source>
</evidence>